<sequence length="213" mass="23525">MKKITKLLLAIFLLTITLQSCSTDSEETTMNASELEKELALENNGILTVADATYIFKKTGETAKFINEDRDFTFKFVNQLSYKTSAANKHAIEGLKITNPDTEEYMVFSNFEELKNGLVQFDAELSTGEVLSSLTYKPGKSNGSLNKWHDEPVIGDTTPVIGAMIEFSQEGQLRNCRAALEVCENTNGVPTVALTNGKGWFTSIESCALECHD</sequence>
<feature type="chain" id="PRO_5013201167" description="Lipoprotein" evidence="1">
    <location>
        <begin position="23"/>
        <end position="213"/>
    </location>
</feature>
<evidence type="ECO:0000256" key="1">
    <source>
        <dbReference type="SAM" id="SignalP"/>
    </source>
</evidence>
<dbReference type="AlphaFoldDB" id="A0A1M7NTN0"/>
<keyword evidence="1" id="KW-0732">Signal</keyword>
<accession>A0A1M7NTN0</accession>
<dbReference type="EMBL" id="LT670848">
    <property type="protein sequence ID" value="SHN07389.1"/>
    <property type="molecule type" value="Genomic_DNA"/>
</dbReference>
<evidence type="ECO:0000313" key="2">
    <source>
        <dbReference type="EMBL" id="SHN07389.1"/>
    </source>
</evidence>
<gene>
    <name evidence="2" type="ORF">SAMN05878281_3445</name>
</gene>
<feature type="signal peptide" evidence="1">
    <location>
        <begin position="1"/>
        <end position="22"/>
    </location>
</feature>
<dbReference type="PROSITE" id="PS51257">
    <property type="entry name" value="PROKAR_LIPOPROTEIN"/>
    <property type="match status" value="1"/>
</dbReference>
<dbReference type="Proteomes" id="UP000190235">
    <property type="component" value="Chromosome I"/>
</dbReference>
<evidence type="ECO:0000313" key="3">
    <source>
        <dbReference type="Proteomes" id="UP000190235"/>
    </source>
</evidence>
<dbReference type="OrthoDB" id="1429804at2"/>
<keyword evidence="3" id="KW-1185">Reference proteome</keyword>
<reference evidence="3" key="1">
    <citation type="submission" date="2016-11" db="EMBL/GenBank/DDBJ databases">
        <authorList>
            <person name="Varghese N."/>
            <person name="Submissions S."/>
        </authorList>
    </citation>
    <scope>NUCLEOTIDE SEQUENCE [LARGE SCALE GENOMIC DNA]</scope>
    <source>
        <strain evidence="3">ACAM 48</strain>
    </source>
</reference>
<protein>
    <recommendedName>
        <fullName evidence="4">Lipoprotein</fullName>
    </recommendedName>
</protein>
<name>A0A1M7NTN0_9FLAO</name>
<dbReference type="RefSeq" id="WP_146128756.1">
    <property type="nucleotide sequence ID" value="NZ_LT670848.1"/>
</dbReference>
<evidence type="ECO:0008006" key="4">
    <source>
        <dbReference type="Google" id="ProtNLM"/>
    </source>
</evidence>
<organism evidence="2 3">
    <name type="scientific">Salegentibacter salegens</name>
    <dbReference type="NCBI Taxonomy" id="143223"/>
    <lineage>
        <taxon>Bacteria</taxon>
        <taxon>Pseudomonadati</taxon>
        <taxon>Bacteroidota</taxon>
        <taxon>Flavobacteriia</taxon>
        <taxon>Flavobacteriales</taxon>
        <taxon>Flavobacteriaceae</taxon>
        <taxon>Salegentibacter</taxon>
    </lineage>
</organism>
<proteinExistence type="predicted"/>